<organism evidence="3">
    <name type="scientific">uncultured Caudovirales phage</name>
    <dbReference type="NCBI Taxonomy" id="2100421"/>
    <lineage>
        <taxon>Viruses</taxon>
        <taxon>Duplodnaviria</taxon>
        <taxon>Heunggongvirae</taxon>
        <taxon>Uroviricota</taxon>
        <taxon>Caudoviricetes</taxon>
        <taxon>Peduoviridae</taxon>
        <taxon>Maltschvirus</taxon>
        <taxon>Maltschvirus maltsch</taxon>
    </lineage>
</organism>
<protein>
    <submittedName>
        <fullName evidence="3">Uncharacterized protein</fullName>
    </submittedName>
</protein>
<keyword evidence="1" id="KW-0812">Transmembrane</keyword>
<feature type="transmembrane region" description="Helical" evidence="1">
    <location>
        <begin position="6"/>
        <end position="28"/>
    </location>
</feature>
<name>A0A6J5SG79_9CAUD</name>
<keyword evidence="1" id="KW-1133">Transmembrane helix</keyword>
<dbReference type="EMBL" id="LR797276">
    <property type="protein sequence ID" value="CAB4198901.1"/>
    <property type="molecule type" value="Genomic_DNA"/>
</dbReference>
<evidence type="ECO:0000256" key="1">
    <source>
        <dbReference type="SAM" id="Phobius"/>
    </source>
</evidence>
<accession>A0A6J5SG79</accession>
<evidence type="ECO:0000313" key="3">
    <source>
        <dbReference type="EMBL" id="CAB4212798.1"/>
    </source>
</evidence>
<evidence type="ECO:0000313" key="2">
    <source>
        <dbReference type="EMBL" id="CAB4198901.1"/>
    </source>
</evidence>
<gene>
    <name evidence="2" type="ORF">UFOVP1326_4</name>
    <name evidence="3" type="ORF">UFOVP1436_35</name>
</gene>
<proteinExistence type="predicted"/>
<reference evidence="3" key="1">
    <citation type="submission" date="2020-05" db="EMBL/GenBank/DDBJ databases">
        <authorList>
            <person name="Chiriac C."/>
            <person name="Salcher M."/>
            <person name="Ghai R."/>
            <person name="Kavagutti S V."/>
        </authorList>
    </citation>
    <scope>NUCLEOTIDE SEQUENCE</scope>
</reference>
<dbReference type="EMBL" id="LR797388">
    <property type="protein sequence ID" value="CAB4212798.1"/>
    <property type="molecule type" value="Genomic_DNA"/>
</dbReference>
<sequence>MDITDILKLYGPLSIGWIAAAYLAKFVLDRYDADIKSRTDLAVALQQLAEAVREARR</sequence>
<keyword evidence="1" id="KW-0472">Membrane</keyword>